<evidence type="ECO:0000256" key="3">
    <source>
        <dbReference type="ARBA" id="ARBA00023002"/>
    </source>
</evidence>
<evidence type="ECO:0000256" key="4">
    <source>
        <dbReference type="PIRSR" id="PIRSR000097-1"/>
    </source>
</evidence>
<dbReference type="PANTHER" id="PTHR43827:SF3">
    <property type="entry name" value="NADP-DEPENDENT OXIDOREDUCTASE DOMAIN-CONTAINING PROTEIN"/>
    <property type="match status" value="1"/>
</dbReference>
<keyword evidence="3 8" id="KW-0560">Oxidoreductase</keyword>
<evidence type="ECO:0000256" key="6">
    <source>
        <dbReference type="PIRSR" id="PIRSR000097-3"/>
    </source>
</evidence>
<dbReference type="EMBL" id="LR134355">
    <property type="protein sequence ID" value="VEG49040.1"/>
    <property type="molecule type" value="Genomic_DNA"/>
</dbReference>
<keyword evidence="2" id="KW-0521">NADP</keyword>
<evidence type="ECO:0000256" key="5">
    <source>
        <dbReference type="PIRSR" id="PIRSR000097-2"/>
    </source>
</evidence>
<dbReference type="Gene3D" id="3.20.20.100">
    <property type="entry name" value="NADP-dependent oxidoreductase domain"/>
    <property type="match status" value="1"/>
</dbReference>
<dbReference type="Proteomes" id="UP000282551">
    <property type="component" value="Chromosome"/>
</dbReference>
<dbReference type="FunFam" id="3.20.20.100:FF:000002">
    <property type="entry name" value="2,5-diketo-D-gluconic acid reductase A"/>
    <property type="match status" value="1"/>
</dbReference>
<dbReference type="PROSITE" id="PS00798">
    <property type="entry name" value="ALDOKETO_REDUCTASE_1"/>
    <property type="match status" value="1"/>
</dbReference>
<dbReference type="PIRSF" id="PIRSF000097">
    <property type="entry name" value="AKR"/>
    <property type="match status" value="1"/>
</dbReference>
<proteinExistence type="inferred from homology"/>
<evidence type="ECO:0000259" key="7">
    <source>
        <dbReference type="Pfam" id="PF00248"/>
    </source>
</evidence>
<feature type="domain" description="NADP-dependent oxidoreductase" evidence="7">
    <location>
        <begin position="4"/>
        <end position="246"/>
    </location>
</feature>
<dbReference type="SUPFAM" id="SSF51430">
    <property type="entry name" value="NAD(P)-linked oxidoreductase"/>
    <property type="match status" value="1"/>
</dbReference>
<dbReference type="InterPro" id="IPR020471">
    <property type="entry name" value="AKR"/>
</dbReference>
<name>A0A3S4RFB3_MYCCI</name>
<protein>
    <submittedName>
        <fullName evidence="8">Putative 2,5-diketo-D-gluconate reductase</fullName>
        <ecNumber evidence="8">1.1.1.274</ecNumber>
    </submittedName>
</protein>
<dbReference type="Pfam" id="PF00248">
    <property type="entry name" value="Aldo_ket_red"/>
    <property type="match status" value="1"/>
</dbReference>
<accession>A0A3S4RFB3</accession>
<sequence length="261" mass="29067">MPRLGLGTWPMDDSQAAVAVAAAVRAGYRLIDTAENYRNEHGVGTALRDGGVARAELFVTSKFNRRWHSVDGVRQACVQSLARLGLDYLDLFLVHWPNPEQDRYVEAVEGLMRLLDDGLIRAVGTSNFTPAHLQRLFDAGLTPHVNQIQLHPYRLRPDVVALHRDRGILTQSWSPLGWGTGLLADETIARVARRHGRSPAQVVLRWHIQQGLVPLPRSTDPGRQAQNLASFDFTLTDDDMVMLGSLDRPDLPMVDADTYGH</sequence>
<comment type="similarity">
    <text evidence="1">Belongs to the aldo/keto reductase family.</text>
</comment>
<gene>
    <name evidence="8" type="primary">dkgA</name>
    <name evidence="8" type="ORF">NCTC10485_03344</name>
</gene>
<dbReference type="InterPro" id="IPR036812">
    <property type="entry name" value="NAD(P)_OxRdtase_dom_sf"/>
</dbReference>
<evidence type="ECO:0000256" key="1">
    <source>
        <dbReference type="ARBA" id="ARBA00007905"/>
    </source>
</evidence>
<feature type="site" description="Lowers pKa of active site Tyr" evidence="6">
    <location>
        <position position="62"/>
    </location>
</feature>
<dbReference type="RefSeq" id="WP_126334761.1">
    <property type="nucleotide sequence ID" value="NZ_AP022604.1"/>
</dbReference>
<reference evidence="8 9" key="1">
    <citation type="submission" date="2018-12" db="EMBL/GenBank/DDBJ databases">
        <authorList>
            <consortium name="Pathogen Informatics"/>
        </authorList>
    </citation>
    <scope>NUCLEOTIDE SEQUENCE [LARGE SCALE GENOMIC DNA]</scope>
    <source>
        <strain evidence="8 9">NCTC10485</strain>
    </source>
</reference>
<organism evidence="8 9">
    <name type="scientific">Mycolicibacterium chitae</name>
    <name type="common">Mycobacterium chitae</name>
    <dbReference type="NCBI Taxonomy" id="1792"/>
    <lineage>
        <taxon>Bacteria</taxon>
        <taxon>Bacillati</taxon>
        <taxon>Actinomycetota</taxon>
        <taxon>Actinomycetes</taxon>
        <taxon>Mycobacteriales</taxon>
        <taxon>Mycobacteriaceae</taxon>
        <taxon>Mycolicibacterium</taxon>
    </lineage>
</organism>
<evidence type="ECO:0000313" key="8">
    <source>
        <dbReference type="EMBL" id="VEG49040.1"/>
    </source>
</evidence>
<dbReference type="GO" id="GO:0050580">
    <property type="term" value="F:2,5-didehydrogluconate reductase activity"/>
    <property type="evidence" value="ECO:0007669"/>
    <property type="project" value="UniProtKB-EC"/>
</dbReference>
<feature type="active site" description="Proton donor" evidence="4">
    <location>
        <position position="37"/>
    </location>
</feature>
<dbReference type="PANTHER" id="PTHR43827">
    <property type="entry name" value="2,5-DIKETO-D-GLUCONIC ACID REDUCTASE"/>
    <property type="match status" value="1"/>
</dbReference>
<dbReference type="AlphaFoldDB" id="A0A3S4RFB3"/>
<evidence type="ECO:0000313" key="9">
    <source>
        <dbReference type="Proteomes" id="UP000282551"/>
    </source>
</evidence>
<keyword evidence="9" id="KW-1185">Reference proteome</keyword>
<feature type="binding site" evidence="5">
    <location>
        <position position="95"/>
    </location>
    <ligand>
        <name>substrate</name>
    </ligand>
</feature>
<dbReference type="InterPro" id="IPR018170">
    <property type="entry name" value="Aldo/ket_reductase_CS"/>
</dbReference>
<evidence type="ECO:0000256" key="2">
    <source>
        <dbReference type="ARBA" id="ARBA00022857"/>
    </source>
</evidence>
<dbReference type="InterPro" id="IPR023210">
    <property type="entry name" value="NADP_OxRdtase_dom"/>
</dbReference>
<dbReference type="OrthoDB" id="9804790at2"/>
<dbReference type="EC" id="1.1.1.274" evidence="8"/>
<dbReference type="PRINTS" id="PR00069">
    <property type="entry name" value="ALDKETRDTASE"/>
</dbReference>